<comment type="cofactor">
    <cofactor evidence="13">
        <name>Mn(2+)</name>
        <dbReference type="ChEBI" id="CHEBI:29035"/>
    </cofactor>
    <text evidence="13">The cofactor is mostly bound to the substrate.</text>
</comment>
<dbReference type="GO" id="GO:0016266">
    <property type="term" value="P:protein O-linked glycosylation via N-acetyl-galactosamine"/>
    <property type="evidence" value="ECO:0007669"/>
    <property type="project" value="TreeGrafter"/>
</dbReference>
<evidence type="ECO:0000256" key="9">
    <source>
        <dbReference type="ARBA" id="ARBA00022989"/>
    </source>
</evidence>
<comment type="catalytic activity">
    <reaction evidence="13">
        <text>N(4)-(alpha-D-Man-(1-&gt;3)-[alpha-D-Man-(1-&gt;3)-[alpha-D-Man-(1-&gt;6)]-alpha-D-Man-(1-&gt;6)]-beta-D-Man-(1-&gt;4)-beta-D-GlcNAc-(1-&gt;4)-beta-D-GlcNAc)-L-asparaginyl-[protein] (N-glucan mannose isomer 5A1,2) + UDP-N-acetyl-alpha-D-glucosamine = N(4)-{beta-D-GlcNAc-(1-&gt;2)-alpha-D-Man-(1-&gt;3)-[alpha-D-Man-(1-&gt;3)-[alpha-D-Man-(1-&gt;6)]-alpha-D-Man-(1-&gt;6)]-beta-D-Man-(1-&gt;4)-beta-D-GlcNAc-(1-&gt;4)-beta-D-GlcNAc}-L-asparaginyl-[protein] + UDP + H(+)</text>
        <dbReference type="Rhea" id="RHEA:11456"/>
        <dbReference type="Rhea" id="RHEA-COMP:14367"/>
        <dbReference type="Rhea" id="RHEA-COMP:14368"/>
        <dbReference type="ChEBI" id="CHEBI:15378"/>
        <dbReference type="ChEBI" id="CHEBI:57705"/>
        <dbReference type="ChEBI" id="CHEBI:58223"/>
        <dbReference type="ChEBI" id="CHEBI:59087"/>
        <dbReference type="ChEBI" id="CHEBI:60625"/>
        <dbReference type="EC" id="2.4.1.101"/>
    </reaction>
</comment>
<dbReference type="GO" id="GO:0000139">
    <property type="term" value="C:Golgi membrane"/>
    <property type="evidence" value="ECO:0007669"/>
    <property type="project" value="UniProtKB-SubCell"/>
</dbReference>
<dbReference type="EC" id="2.4.1.101" evidence="13"/>
<evidence type="ECO:0000256" key="5">
    <source>
        <dbReference type="ARBA" id="ARBA00022679"/>
    </source>
</evidence>
<keyword evidence="10 13" id="KW-0333">Golgi apparatus</keyword>
<keyword evidence="9" id="KW-1133">Transmembrane helix</keyword>
<evidence type="ECO:0000256" key="1">
    <source>
        <dbReference type="ARBA" id="ARBA00004323"/>
    </source>
</evidence>
<evidence type="ECO:0000256" key="11">
    <source>
        <dbReference type="ARBA" id="ARBA00023136"/>
    </source>
</evidence>
<evidence type="ECO:0000256" key="6">
    <source>
        <dbReference type="ARBA" id="ARBA00022692"/>
    </source>
</evidence>
<comment type="pathway">
    <text evidence="2 13">Protein modification; protein glycosylation.</text>
</comment>
<dbReference type="EMBL" id="OC316549">
    <property type="protein sequence ID" value="CAD7392444.1"/>
    <property type="molecule type" value="Genomic_DNA"/>
</dbReference>
<dbReference type="Gene3D" id="3.90.550.10">
    <property type="entry name" value="Spore Coat Polysaccharide Biosynthesis Protein SpsA, Chain A"/>
    <property type="match status" value="1"/>
</dbReference>
<evidence type="ECO:0000256" key="3">
    <source>
        <dbReference type="ARBA" id="ARBA00006492"/>
    </source>
</evidence>
<accession>A0A7R9CD30</accession>
<evidence type="ECO:0000313" key="14">
    <source>
        <dbReference type="EMBL" id="CAD7392444.1"/>
    </source>
</evidence>
<dbReference type="GO" id="GO:0047223">
    <property type="term" value="F:beta-1,3-galactosyl-O-glycosyl-glycoprotein beta-1,3-N-acetylglucosaminyltransferase activity"/>
    <property type="evidence" value="ECO:0007669"/>
    <property type="project" value="TreeGrafter"/>
</dbReference>
<dbReference type="InterPro" id="IPR029044">
    <property type="entry name" value="Nucleotide-diphossugar_trans"/>
</dbReference>
<name>A0A7R9CD30_TIMCR</name>
<evidence type="ECO:0000256" key="12">
    <source>
        <dbReference type="ARBA" id="ARBA00023211"/>
    </source>
</evidence>
<gene>
    <name evidence="14" type="ORF">TCEB3V08_LOCUS468</name>
</gene>
<dbReference type="GO" id="GO:0030145">
    <property type="term" value="F:manganese ion binding"/>
    <property type="evidence" value="ECO:0007669"/>
    <property type="project" value="UniProtKB-UniRule"/>
</dbReference>
<evidence type="ECO:0000256" key="10">
    <source>
        <dbReference type="ARBA" id="ARBA00023034"/>
    </source>
</evidence>
<comment type="subcellular location">
    <subcellularLocation>
        <location evidence="1 13">Golgi apparatus membrane</location>
        <topology evidence="1 13">Single-pass type II membrane protein</topology>
    </subcellularLocation>
</comment>
<comment type="similarity">
    <text evidence="3 13">Belongs to the glycosyltransferase 13 family.</text>
</comment>
<comment type="function">
    <text evidence="13">Initiates complex N-linked carbohydrate formation. Essential for the conversion of high-mannose to hybrid and complex N-glycans.</text>
</comment>
<evidence type="ECO:0000256" key="2">
    <source>
        <dbReference type="ARBA" id="ARBA00004922"/>
    </source>
</evidence>
<keyword evidence="4 13" id="KW-0328">Glycosyltransferase</keyword>
<dbReference type="PANTHER" id="PTHR46396">
    <property type="entry name" value="PROTEIN O-LINKED-MANNOSE BETA-1,2-N-ACETYLGLUCOSAMINYLTRANSFERASE 1"/>
    <property type="match status" value="1"/>
</dbReference>
<evidence type="ECO:0000256" key="8">
    <source>
        <dbReference type="ARBA" id="ARBA00022968"/>
    </source>
</evidence>
<proteinExistence type="inferred from homology"/>
<evidence type="ECO:0000256" key="4">
    <source>
        <dbReference type="ARBA" id="ARBA00022676"/>
    </source>
</evidence>
<evidence type="ECO:0000256" key="7">
    <source>
        <dbReference type="ARBA" id="ARBA00022723"/>
    </source>
</evidence>
<sequence>MWDWDMWMRLPEVRKGRECVVPDISRTYHFGASGLNMNSYFHDVYFKKHSFNTQPLVELKNVDSSQRNGRELTLSDITLECGFSERTCPNWPTTASRFSRLYSGTVLT</sequence>
<dbReference type="Pfam" id="PF03071">
    <property type="entry name" value="GNT-I"/>
    <property type="match status" value="1"/>
</dbReference>
<dbReference type="GO" id="GO:0003827">
    <property type="term" value="F:alpha-1,3-mannosylglycoprotein 2-beta-N-acetylglucosaminyltransferase activity"/>
    <property type="evidence" value="ECO:0007669"/>
    <property type="project" value="UniProtKB-UniRule"/>
</dbReference>
<keyword evidence="12 13" id="KW-0464">Manganese</keyword>
<keyword evidence="5" id="KW-0808">Transferase</keyword>
<reference evidence="14" key="1">
    <citation type="submission" date="2020-11" db="EMBL/GenBank/DDBJ databases">
        <authorList>
            <person name="Tran Van P."/>
        </authorList>
    </citation>
    <scope>NUCLEOTIDE SEQUENCE</scope>
</reference>
<dbReference type="AlphaFoldDB" id="A0A7R9CD30"/>
<keyword evidence="7 13" id="KW-0479">Metal-binding</keyword>
<protein>
    <recommendedName>
        <fullName evidence="13">Alpha-1,3-mannosyl-glycoprotein 2-beta-N-acetylglucosaminyltransferase</fullName>
        <shortName evidence="13">GNT-I</shortName>
        <shortName evidence="13">GlcNAc-T I</shortName>
        <ecNumber evidence="13">2.4.1.101</ecNumber>
    </recommendedName>
    <alternativeName>
        <fullName evidence="13">N-glycosyl-oligosaccharide-glycoprotein N-acetylglucosaminyltransferase I</fullName>
    </alternativeName>
</protein>
<keyword evidence="8 13" id="KW-0735">Signal-anchor</keyword>
<dbReference type="InterPro" id="IPR052463">
    <property type="entry name" value="O-linked_mannose_GnT"/>
</dbReference>
<organism evidence="14">
    <name type="scientific">Timema cristinae</name>
    <name type="common">Walking stick</name>
    <dbReference type="NCBI Taxonomy" id="61476"/>
    <lineage>
        <taxon>Eukaryota</taxon>
        <taxon>Metazoa</taxon>
        <taxon>Ecdysozoa</taxon>
        <taxon>Arthropoda</taxon>
        <taxon>Hexapoda</taxon>
        <taxon>Insecta</taxon>
        <taxon>Pterygota</taxon>
        <taxon>Neoptera</taxon>
        <taxon>Polyneoptera</taxon>
        <taxon>Phasmatodea</taxon>
        <taxon>Timematodea</taxon>
        <taxon>Timematoidea</taxon>
        <taxon>Timematidae</taxon>
        <taxon>Timema</taxon>
    </lineage>
</organism>
<keyword evidence="11" id="KW-0472">Membrane</keyword>
<dbReference type="PANTHER" id="PTHR46396:SF1">
    <property type="entry name" value="PROTEIN O-LINKED-MANNOSE BETA-1,2-N-ACETYLGLUCOSAMINYLTRANSFERASE 1"/>
    <property type="match status" value="1"/>
</dbReference>
<dbReference type="UniPathway" id="UPA00378"/>
<keyword evidence="6" id="KW-0812">Transmembrane</keyword>
<dbReference type="InterPro" id="IPR004139">
    <property type="entry name" value="Glyco_trans_13"/>
</dbReference>
<evidence type="ECO:0000256" key="13">
    <source>
        <dbReference type="RuleBase" id="RU368119"/>
    </source>
</evidence>